<dbReference type="InterPro" id="IPR052018">
    <property type="entry name" value="PHP_domain"/>
</dbReference>
<dbReference type="PANTHER" id="PTHR42924:SF3">
    <property type="entry name" value="POLYMERASE_HISTIDINOL PHOSPHATASE N-TERMINAL DOMAIN-CONTAINING PROTEIN"/>
    <property type="match status" value="1"/>
</dbReference>
<dbReference type="InterPro" id="IPR016195">
    <property type="entry name" value="Pol/histidinol_Pase-like"/>
</dbReference>
<dbReference type="Gene3D" id="1.10.150.650">
    <property type="match status" value="1"/>
</dbReference>
<dbReference type="GO" id="GO:0004534">
    <property type="term" value="F:5'-3' RNA exonuclease activity"/>
    <property type="evidence" value="ECO:0007669"/>
    <property type="project" value="TreeGrafter"/>
</dbReference>
<feature type="domain" description="Polymerase/histidinol phosphatase N-terminal" evidence="1">
    <location>
        <begin position="2"/>
        <end position="67"/>
    </location>
</feature>
<comment type="caution">
    <text evidence="2">The sequence shown here is derived from an EMBL/GenBank/DDBJ whole genome shotgun (WGS) entry which is preliminary data.</text>
</comment>
<protein>
    <recommendedName>
        <fullName evidence="1">Polymerase/histidinol phosphatase N-terminal domain-containing protein</fullName>
    </recommendedName>
</protein>
<evidence type="ECO:0000313" key="2">
    <source>
        <dbReference type="EMBL" id="TWH78122.1"/>
    </source>
</evidence>
<dbReference type="EMBL" id="VLKH01000010">
    <property type="protein sequence ID" value="TWH78122.1"/>
    <property type="molecule type" value="Genomic_DNA"/>
</dbReference>
<proteinExistence type="predicted"/>
<organism evidence="2 3">
    <name type="scientific">Sedimentibacter saalensis</name>
    <dbReference type="NCBI Taxonomy" id="130788"/>
    <lineage>
        <taxon>Bacteria</taxon>
        <taxon>Bacillati</taxon>
        <taxon>Bacillota</taxon>
        <taxon>Tissierellia</taxon>
        <taxon>Sedimentibacter</taxon>
    </lineage>
</organism>
<dbReference type="PANTHER" id="PTHR42924">
    <property type="entry name" value="EXONUCLEASE"/>
    <property type="match status" value="1"/>
</dbReference>
<evidence type="ECO:0000259" key="1">
    <source>
        <dbReference type="SMART" id="SM00481"/>
    </source>
</evidence>
<evidence type="ECO:0000313" key="3">
    <source>
        <dbReference type="Proteomes" id="UP000315343"/>
    </source>
</evidence>
<dbReference type="InterPro" id="IPR004013">
    <property type="entry name" value="PHP_dom"/>
</dbReference>
<dbReference type="GO" id="GO:0035312">
    <property type="term" value="F:5'-3' DNA exonuclease activity"/>
    <property type="evidence" value="ECO:0007669"/>
    <property type="project" value="TreeGrafter"/>
</dbReference>
<sequence length="277" mass="31368">MIDLHIHSKYSDGSNSIDEIIEIAKNKNMTALSLTDHDTTFGVAEIIEKSQKENIQVIPGIEISSVSNGHLIHVLGYNIDIKNSQLQDLLKIIGAHFNESFLEHYNWLQKNHIIDFDLDKILKYADFKQSLALSDIMKAMIENGEPYTLKDWPEFFNTKVKKYPGHRFIDDFPVHSSEAVEVIRQAGGIPVFAHPARIGKADLGEMELLLPHGLGGVEVYYPYHTEVLIQKYEKFADEHGLIKTGGTDWHGIELTTWDSEMGDYGVKSLEIINPSIH</sequence>
<dbReference type="Pfam" id="PF02811">
    <property type="entry name" value="PHP"/>
    <property type="match status" value="1"/>
</dbReference>
<dbReference type="Gene3D" id="3.20.20.140">
    <property type="entry name" value="Metal-dependent hydrolases"/>
    <property type="match status" value="1"/>
</dbReference>
<dbReference type="InterPro" id="IPR003141">
    <property type="entry name" value="Pol/His_phosphatase_N"/>
</dbReference>
<dbReference type="CDD" id="cd07438">
    <property type="entry name" value="PHP_HisPPase_AMP"/>
    <property type="match status" value="1"/>
</dbReference>
<dbReference type="AlphaFoldDB" id="A0A562J4N1"/>
<keyword evidence="3" id="KW-1185">Reference proteome</keyword>
<dbReference type="RefSeq" id="WP_145085349.1">
    <property type="nucleotide sequence ID" value="NZ_VLKH01000010.1"/>
</dbReference>
<dbReference type="OrthoDB" id="9791620at2"/>
<reference evidence="2 3" key="1">
    <citation type="submission" date="2019-07" db="EMBL/GenBank/DDBJ databases">
        <title>Genomic Encyclopedia of Type Strains, Phase I: the one thousand microbial genomes (KMG-I) project.</title>
        <authorList>
            <person name="Kyrpides N."/>
        </authorList>
    </citation>
    <scope>NUCLEOTIDE SEQUENCE [LARGE SCALE GENOMIC DNA]</scope>
    <source>
        <strain evidence="2 3">DSM 13558</strain>
    </source>
</reference>
<dbReference type="SMART" id="SM00481">
    <property type="entry name" value="POLIIIAc"/>
    <property type="match status" value="1"/>
</dbReference>
<gene>
    <name evidence="2" type="ORF">LY60_02962</name>
</gene>
<name>A0A562J4N1_9FIRM</name>
<dbReference type="Proteomes" id="UP000315343">
    <property type="component" value="Unassembled WGS sequence"/>
</dbReference>
<dbReference type="SUPFAM" id="SSF89550">
    <property type="entry name" value="PHP domain-like"/>
    <property type="match status" value="1"/>
</dbReference>
<accession>A0A562J4N1</accession>